<dbReference type="EMBL" id="VOFY01000018">
    <property type="protein sequence ID" value="KAA8583084.1"/>
    <property type="molecule type" value="Genomic_DNA"/>
</dbReference>
<sequence length="81" mass="9568">MGSVRRFKLQVVGVAQQHGFVFIRSEHHKSFDFLFSCWLFKLHCRVYGLFSDGHKVELLVKSFMFKLNKELLVMVYTKGKL</sequence>
<accession>A0A5J5CNE6</accession>
<dbReference type="AlphaFoldDB" id="A0A5J5CNE6"/>
<evidence type="ECO:0000313" key="2">
    <source>
        <dbReference type="Proteomes" id="UP000327493"/>
    </source>
</evidence>
<organism evidence="1 2">
    <name type="scientific">Etheostoma spectabile</name>
    <name type="common">orangethroat darter</name>
    <dbReference type="NCBI Taxonomy" id="54343"/>
    <lineage>
        <taxon>Eukaryota</taxon>
        <taxon>Metazoa</taxon>
        <taxon>Chordata</taxon>
        <taxon>Craniata</taxon>
        <taxon>Vertebrata</taxon>
        <taxon>Euteleostomi</taxon>
        <taxon>Actinopterygii</taxon>
        <taxon>Neopterygii</taxon>
        <taxon>Teleostei</taxon>
        <taxon>Neoteleostei</taxon>
        <taxon>Acanthomorphata</taxon>
        <taxon>Eupercaria</taxon>
        <taxon>Perciformes</taxon>
        <taxon>Percoidei</taxon>
        <taxon>Percidae</taxon>
        <taxon>Etheostomatinae</taxon>
        <taxon>Etheostoma</taxon>
    </lineage>
</organism>
<keyword evidence="2" id="KW-1185">Reference proteome</keyword>
<evidence type="ECO:0000313" key="1">
    <source>
        <dbReference type="EMBL" id="KAA8583084.1"/>
    </source>
</evidence>
<feature type="non-terminal residue" evidence="1">
    <location>
        <position position="81"/>
    </location>
</feature>
<comment type="caution">
    <text evidence="1">The sequence shown here is derived from an EMBL/GenBank/DDBJ whole genome shotgun (WGS) entry which is preliminary data.</text>
</comment>
<dbReference type="Proteomes" id="UP000327493">
    <property type="component" value="Chromosome 18"/>
</dbReference>
<name>A0A5J5CNE6_9PERO</name>
<proteinExistence type="predicted"/>
<protein>
    <submittedName>
        <fullName evidence="1">Uncharacterized protein</fullName>
    </submittedName>
</protein>
<gene>
    <name evidence="1" type="ORF">FQN60_015630</name>
</gene>
<reference evidence="1 2" key="1">
    <citation type="submission" date="2019-08" db="EMBL/GenBank/DDBJ databases">
        <title>A chromosome-level genome assembly, high-density linkage maps, and genome scans reveal the genomic architecture of hybrid incompatibilities underlying speciation via character displacement in darters (Percidae: Etheostominae).</title>
        <authorList>
            <person name="Moran R.L."/>
            <person name="Catchen J.M."/>
            <person name="Fuller R.C."/>
        </authorList>
    </citation>
    <scope>NUCLEOTIDE SEQUENCE [LARGE SCALE GENOMIC DNA]</scope>
    <source>
        <strain evidence="1">EspeVRDwgs_2016</strain>
        <tissue evidence="1">Muscle</tissue>
    </source>
</reference>